<dbReference type="STRING" id="1792845.BC343_29420"/>
<accession>A0A1S9PDX2</accession>
<dbReference type="AlphaFoldDB" id="A0A1S9PDX2"/>
<reference evidence="2 3" key="1">
    <citation type="submission" date="2016-07" db="EMBL/GenBank/DDBJ databases">
        <title>Genomic analysis of zinc-resistant bacterium Mucilaginibacter pedocola TBZ30.</title>
        <authorList>
            <person name="Huang J."/>
            <person name="Tang J."/>
        </authorList>
    </citation>
    <scope>NUCLEOTIDE SEQUENCE [LARGE SCALE GENOMIC DNA]</scope>
    <source>
        <strain evidence="2 3">TBZ30</strain>
    </source>
</reference>
<dbReference type="OrthoDB" id="120322at117747"/>
<dbReference type="RefSeq" id="WP_078348939.1">
    <property type="nucleotide sequence ID" value="NZ_MBTF01000016.1"/>
</dbReference>
<organism evidence="2 3">
    <name type="scientific">Mucilaginibacter pedocola</name>
    <dbReference type="NCBI Taxonomy" id="1792845"/>
    <lineage>
        <taxon>Bacteria</taxon>
        <taxon>Pseudomonadati</taxon>
        <taxon>Bacteroidota</taxon>
        <taxon>Sphingobacteriia</taxon>
        <taxon>Sphingobacteriales</taxon>
        <taxon>Sphingobacteriaceae</taxon>
        <taxon>Mucilaginibacter</taxon>
    </lineage>
</organism>
<evidence type="ECO:0000313" key="2">
    <source>
        <dbReference type="EMBL" id="OOQ59143.1"/>
    </source>
</evidence>
<protein>
    <recommendedName>
        <fullName evidence="4">DUF481 domain-containing protein</fullName>
    </recommendedName>
</protein>
<dbReference type="EMBL" id="MBTF01000016">
    <property type="protein sequence ID" value="OOQ59143.1"/>
    <property type="molecule type" value="Genomic_DNA"/>
</dbReference>
<evidence type="ECO:0000256" key="1">
    <source>
        <dbReference type="SAM" id="SignalP"/>
    </source>
</evidence>
<evidence type="ECO:0008006" key="4">
    <source>
        <dbReference type="Google" id="ProtNLM"/>
    </source>
</evidence>
<gene>
    <name evidence="2" type="ORF">BC343_29420</name>
</gene>
<sequence>MIHKRFNSLVGKIALGVCLGLVIPAFCHAQQAVAYKPTAALTFSNAAIKDAGMSALTYTGWFPGAAIGLDINSKTLMQNISLGYAGGNLKNEFNPATVSHRYYSANYTALVPLMQGKLRFDVGGVFNNALATRKHSSFNNNNKYFEFNSSVGPAVQLSYLFGNDGGNGNNADGLLSFRVFSPLLTALSRSNSVYNQQNAFLSPRLSTYLKNTRIVTFGRYAKVNLHTQFDNRAGVLKGLSVAYNWEYYKISESNAVQSAVNTVSLSYHF</sequence>
<evidence type="ECO:0000313" key="3">
    <source>
        <dbReference type="Proteomes" id="UP000189739"/>
    </source>
</evidence>
<feature type="signal peptide" evidence="1">
    <location>
        <begin position="1"/>
        <end position="29"/>
    </location>
</feature>
<keyword evidence="1" id="KW-0732">Signal</keyword>
<keyword evidence="3" id="KW-1185">Reference proteome</keyword>
<name>A0A1S9PDX2_9SPHI</name>
<proteinExistence type="predicted"/>
<comment type="caution">
    <text evidence="2">The sequence shown here is derived from an EMBL/GenBank/DDBJ whole genome shotgun (WGS) entry which is preliminary data.</text>
</comment>
<feature type="chain" id="PRO_5012164920" description="DUF481 domain-containing protein" evidence="1">
    <location>
        <begin position="30"/>
        <end position="269"/>
    </location>
</feature>
<dbReference type="Proteomes" id="UP000189739">
    <property type="component" value="Unassembled WGS sequence"/>
</dbReference>